<protein>
    <submittedName>
        <fullName evidence="1">Uncharacterized protein</fullName>
    </submittedName>
</protein>
<dbReference type="AlphaFoldDB" id="A0A0D0SPD0"/>
<organism evidence="1 2">
    <name type="scientific">Pseudomonas fluorescens</name>
    <dbReference type="NCBI Taxonomy" id="294"/>
    <lineage>
        <taxon>Bacteria</taxon>
        <taxon>Pseudomonadati</taxon>
        <taxon>Pseudomonadota</taxon>
        <taxon>Gammaproteobacteria</taxon>
        <taxon>Pseudomonadales</taxon>
        <taxon>Pseudomonadaceae</taxon>
        <taxon>Pseudomonas</taxon>
    </lineage>
</organism>
<dbReference type="Proteomes" id="UP000032210">
    <property type="component" value="Unassembled WGS sequence"/>
</dbReference>
<evidence type="ECO:0000313" key="1">
    <source>
        <dbReference type="EMBL" id="KIR23608.1"/>
    </source>
</evidence>
<name>A0A0D0SPD0_PSEFL</name>
<gene>
    <name evidence="1" type="ORF">PFLU3_09590</name>
</gene>
<reference evidence="1 2" key="1">
    <citation type="submission" date="2015-01" db="EMBL/GenBank/DDBJ databases">
        <title>Genome sequence of the beneficial rhizobacterium Pseudomonas fluorescens 2-79.</title>
        <authorList>
            <person name="Thuermer A."/>
            <person name="Daniel R."/>
        </authorList>
    </citation>
    <scope>NUCLEOTIDE SEQUENCE [LARGE SCALE GENOMIC DNA]</scope>
    <source>
        <strain evidence="1 2">2-79</strain>
    </source>
</reference>
<dbReference type="EMBL" id="JXCQ01000006">
    <property type="protein sequence ID" value="KIR23608.1"/>
    <property type="molecule type" value="Genomic_DNA"/>
</dbReference>
<accession>A0A0D0SPD0</accession>
<proteinExistence type="predicted"/>
<comment type="caution">
    <text evidence="1">The sequence shown here is derived from an EMBL/GenBank/DDBJ whole genome shotgun (WGS) entry which is preliminary data.</text>
</comment>
<evidence type="ECO:0000313" key="2">
    <source>
        <dbReference type="Proteomes" id="UP000032210"/>
    </source>
</evidence>
<sequence>MQKALSHMNLQLHHVVADVTGLTGMRIIWAIVVCERSPSVLAVMSDTRCKAGIYAIEAALVCNYQPEYIFGLAQALAMKDSYQALLPICDQQIAQVLIKLSQERCDRQNHYLNLAINPATQCA</sequence>